<evidence type="ECO:0000313" key="3">
    <source>
        <dbReference type="Proteomes" id="UP000194236"/>
    </source>
</evidence>
<dbReference type="AlphaFoldDB" id="A0A1Y3BLU0"/>
<reference evidence="2 3" key="1">
    <citation type="submission" date="2017-03" db="EMBL/GenBank/DDBJ databases">
        <title>Genome Survey of Euroglyphus maynei.</title>
        <authorList>
            <person name="Arlian L.G."/>
            <person name="Morgan M.S."/>
            <person name="Rider S.D."/>
        </authorList>
    </citation>
    <scope>NUCLEOTIDE SEQUENCE [LARGE SCALE GENOMIC DNA]</scope>
    <source>
        <strain evidence="2">Arlian Lab</strain>
        <tissue evidence="2">Whole body</tissue>
    </source>
</reference>
<keyword evidence="3" id="KW-1185">Reference proteome</keyword>
<feature type="compositionally biased region" description="Low complexity" evidence="1">
    <location>
        <begin position="11"/>
        <end position="26"/>
    </location>
</feature>
<evidence type="ECO:0000256" key="1">
    <source>
        <dbReference type="SAM" id="MobiDB-lite"/>
    </source>
</evidence>
<protein>
    <submittedName>
        <fullName evidence="2">Uncharacterized protein</fullName>
    </submittedName>
</protein>
<sequence length="103" mass="11491">MPSTKIDTPEVEPQPQVEKVETTPTKKPIEEKKVVEVEVEKEANGNAEKVTESVDDNGKKAEETGEEEAANGKKDKEQVEEPETKEDEQEAEKTDDVDGPKRK</sequence>
<dbReference type="EMBL" id="MUJZ01010947">
    <property type="protein sequence ID" value="OTF81949.1"/>
    <property type="molecule type" value="Genomic_DNA"/>
</dbReference>
<feature type="compositionally biased region" description="Acidic residues" evidence="1">
    <location>
        <begin position="80"/>
        <end position="90"/>
    </location>
</feature>
<feature type="compositionally biased region" description="Basic and acidic residues" evidence="1">
    <location>
        <begin position="27"/>
        <end position="63"/>
    </location>
</feature>
<organism evidence="2 3">
    <name type="scientific">Euroglyphus maynei</name>
    <name type="common">Mayne's house dust mite</name>
    <dbReference type="NCBI Taxonomy" id="6958"/>
    <lineage>
        <taxon>Eukaryota</taxon>
        <taxon>Metazoa</taxon>
        <taxon>Ecdysozoa</taxon>
        <taxon>Arthropoda</taxon>
        <taxon>Chelicerata</taxon>
        <taxon>Arachnida</taxon>
        <taxon>Acari</taxon>
        <taxon>Acariformes</taxon>
        <taxon>Sarcoptiformes</taxon>
        <taxon>Astigmata</taxon>
        <taxon>Psoroptidia</taxon>
        <taxon>Analgoidea</taxon>
        <taxon>Pyroglyphidae</taxon>
        <taxon>Pyroglyphinae</taxon>
        <taxon>Euroglyphus</taxon>
    </lineage>
</organism>
<feature type="region of interest" description="Disordered" evidence="1">
    <location>
        <begin position="1"/>
        <end position="103"/>
    </location>
</feature>
<accession>A0A1Y3BLU0</accession>
<feature type="compositionally biased region" description="Basic and acidic residues" evidence="1">
    <location>
        <begin position="70"/>
        <end position="79"/>
    </location>
</feature>
<name>A0A1Y3BLU0_EURMA</name>
<evidence type="ECO:0000313" key="2">
    <source>
        <dbReference type="EMBL" id="OTF81949.1"/>
    </source>
</evidence>
<comment type="caution">
    <text evidence="2">The sequence shown here is derived from an EMBL/GenBank/DDBJ whole genome shotgun (WGS) entry which is preliminary data.</text>
</comment>
<feature type="non-terminal residue" evidence="2">
    <location>
        <position position="103"/>
    </location>
</feature>
<feature type="compositionally biased region" description="Basic and acidic residues" evidence="1">
    <location>
        <begin position="91"/>
        <end position="103"/>
    </location>
</feature>
<dbReference type="Proteomes" id="UP000194236">
    <property type="component" value="Unassembled WGS sequence"/>
</dbReference>
<gene>
    <name evidence="2" type="ORF">BLA29_004712</name>
</gene>
<proteinExistence type="predicted"/>